<keyword evidence="2" id="KW-1185">Reference proteome</keyword>
<comment type="caution">
    <text evidence="1">The sequence shown here is derived from an EMBL/GenBank/DDBJ whole genome shotgun (WGS) entry which is preliminary data.</text>
</comment>
<sequence length="330" mass="37340">MGMANLSSLVHELRERIAAPSTPPNNHYDDDLVIRFRAVLPDLLHSSVVPSPSADEREVIAVLKLIVITARHLPGVFYHGKATAILPLLGLILPFFAEPSFRSRHGVIVETVGPLLALLRTGAQDAYRRFFIDSMLVVRDILCVASVCADVSNITESTKLTLRCFCESFNGVFDDPDHLGDLLTSNKPDDGIGVLINLTGRTRWQPFATWMIKILDGEHRLLYAGIVSVKFNFMVLVRFERNITKLIQFQIWINYDILPYQNLIQSISTIIREDKEGFPVFRQSKEFQMHLIFPSTWKEFTACCFCRVSRWVLKNGLAFAILTCHLSFGS</sequence>
<name>A0A498IWY6_MALDO</name>
<proteinExistence type="predicted"/>
<reference evidence="1 2" key="1">
    <citation type="submission" date="2018-10" db="EMBL/GenBank/DDBJ databases">
        <title>A high-quality apple genome assembly.</title>
        <authorList>
            <person name="Hu J."/>
        </authorList>
    </citation>
    <scope>NUCLEOTIDE SEQUENCE [LARGE SCALE GENOMIC DNA]</scope>
    <source>
        <strain evidence="2">cv. HFTH1</strain>
        <tissue evidence="1">Young leaf</tissue>
    </source>
</reference>
<dbReference type="Proteomes" id="UP000290289">
    <property type="component" value="Chromosome 10"/>
</dbReference>
<gene>
    <name evidence="1" type="ORF">DVH24_034596</name>
</gene>
<accession>A0A498IWY6</accession>
<protein>
    <submittedName>
        <fullName evidence="1">Uncharacterized protein</fullName>
    </submittedName>
</protein>
<dbReference type="STRING" id="3750.A0A498IWY6"/>
<organism evidence="1 2">
    <name type="scientific">Malus domestica</name>
    <name type="common">Apple</name>
    <name type="synonym">Pyrus malus</name>
    <dbReference type="NCBI Taxonomy" id="3750"/>
    <lineage>
        <taxon>Eukaryota</taxon>
        <taxon>Viridiplantae</taxon>
        <taxon>Streptophyta</taxon>
        <taxon>Embryophyta</taxon>
        <taxon>Tracheophyta</taxon>
        <taxon>Spermatophyta</taxon>
        <taxon>Magnoliopsida</taxon>
        <taxon>eudicotyledons</taxon>
        <taxon>Gunneridae</taxon>
        <taxon>Pentapetalae</taxon>
        <taxon>rosids</taxon>
        <taxon>fabids</taxon>
        <taxon>Rosales</taxon>
        <taxon>Rosaceae</taxon>
        <taxon>Amygdaloideae</taxon>
        <taxon>Maleae</taxon>
        <taxon>Malus</taxon>
    </lineage>
</organism>
<dbReference type="EMBL" id="RDQH01000336">
    <property type="protein sequence ID" value="RXH87696.1"/>
    <property type="molecule type" value="Genomic_DNA"/>
</dbReference>
<dbReference type="AlphaFoldDB" id="A0A498IWY6"/>
<evidence type="ECO:0000313" key="1">
    <source>
        <dbReference type="EMBL" id="RXH87696.1"/>
    </source>
</evidence>
<evidence type="ECO:0000313" key="2">
    <source>
        <dbReference type="Proteomes" id="UP000290289"/>
    </source>
</evidence>